<dbReference type="Pfam" id="PF20150">
    <property type="entry name" value="2EXR"/>
    <property type="match status" value="1"/>
</dbReference>
<sequence length="322" mass="37418">MSTYYEFRMLNLPARYKLTENASRMLKAYEDFKTSKIDETELGRLIRLSTENRASIVDTLSKCLEVMAKDKKETQHCVAMMRSCTEMLSIADKLPSNMTGFPFFTKLPPEVRVRIYKYYLKATENFSGSEVILAHPKKSRCICPPHETLLSQHTFRKKDIPLAYVSKMLREEVLQCFYQRYTFHFSCACDMGLRLAENSVLRETVQRIRFDWCGPKADEGISQLRRCPKLKALTVIISKNTTRHVTKREEEFQKYFGAKRTTCLSEALGIEELLELRGLTDVHVEHVPKRKMDRRADDEKSSLSVMLQAKLKQPREGEEATD</sequence>
<accession>A0ABY0H498</accession>
<reference evidence="3 4" key="1">
    <citation type="submission" date="2018-06" db="EMBL/GenBank/DDBJ databases">
        <title>Complete Genomes of Monosporascus.</title>
        <authorList>
            <person name="Robinson A.J."/>
            <person name="Natvig D.O."/>
        </authorList>
    </citation>
    <scope>NUCLEOTIDE SEQUENCE [LARGE SCALE GENOMIC DNA]</scope>
    <source>
        <strain evidence="3 4">CBS 609.92</strain>
    </source>
</reference>
<dbReference type="EMBL" id="QJNS01000254">
    <property type="protein sequence ID" value="RYO81343.1"/>
    <property type="molecule type" value="Genomic_DNA"/>
</dbReference>
<evidence type="ECO:0000313" key="3">
    <source>
        <dbReference type="EMBL" id="RYO81343.1"/>
    </source>
</evidence>
<evidence type="ECO:0000313" key="4">
    <source>
        <dbReference type="Proteomes" id="UP000294003"/>
    </source>
</evidence>
<feature type="region of interest" description="Disordered" evidence="1">
    <location>
        <begin position="290"/>
        <end position="322"/>
    </location>
</feature>
<proteinExistence type="predicted"/>
<evidence type="ECO:0000256" key="1">
    <source>
        <dbReference type="SAM" id="MobiDB-lite"/>
    </source>
</evidence>
<dbReference type="Proteomes" id="UP000294003">
    <property type="component" value="Unassembled WGS sequence"/>
</dbReference>
<dbReference type="PANTHER" id="PTHR42085:SF1">
    <property type="entry name" value="F-BOX DOMAIN-CONTAINING PROTEIN"/>
    <property type="match status" value="1"/>
</dbReference>
<protein>
    <recommendedName>
        <fullName evidence="2">2EXR domain-containing protein</fullName>
    </recommendedName>
</protein>
<dbReference type="PANTHER" id="PTHR42085">
    <property type="entry name" value="F-BOX DOMAIN-CONTAINING PROTEIN"/>
    <property type="match status" value="1"/>
</dbReference>
<keyword evidence="4" id="KW-1185">Reference proteome</keyword>
<feature type="compositionally biased region" description="Basic and acidic residues" evidence="1">
    <location>
        <begin position="313"/>
        <end position="322"/>
    </location>
</feature>
<comment type="caution">
    <text evidence="3">The sequence shown here is derived from an EMBL/GenBank/DDBJ whole genome shotgun (WGS) entry which is preliminary data.</text>
</comment>
<feature type="domain" description="2EXR" evidence="2">
    <location>
        <begin position="101"/>
        <end position="198"/>
    </location>
</feature>
<organism evidence="3 4">
    <name type="scientific">Monosporascus cannonballus</name>
    <dbReference type="NCBI Taxonomy" id="155416"/>
    <lineage>
        <taxon>Eukaryota</taxon>
        <taxon>Fungi</taxon>
        <taxon>Dikarya</taxon>
        <taxon>Ascomycota</taxon>
        <taxon>Pezizomycotina</taxon>
        <taxon>Sordariomycetes</taxon>
        <taxon>Xylariomycetidae</taxon>
        <taxon>Xylariales</taxon>
        <taxon>Xylariales incertae sedis</taxon>
        <taxon>Monosporascus</taxon>
    </lineage>
</organism>
<dbReference type="InterPro" id="IPR045518">
    <property type="entry name" value="2EXR"/>
</dbReference>
<name>A0ABY0H498_9PEZI</name>
<dbReference type="InterPro" id="IPR038883">
    <property type="entry name" value="AN11006-like"/>
</dbReference>
<gene>
    <name evidence="3" type="ORF">DL762_007189</name>
</gene>
<evidence type="ECO:0000259" key="2">
    <source>
        <dbReference type="Pfam" id="PF20150"/>
    </source>
</evidence>